<name>A0ABX1Z0J2_9BACL</name>
<protein>
    <submittedName>
        <fullName evidence="2">GNAT family N-acetyltransferase</fullName>
    </submittedName>
</protein>
<feature type="domain" description="N-acetyltransferase" evidence="1">
    <location>
        <begin position="13"/>
        <end position="157"/>
    </location>
</feature>
<dbReference type="EMBL" id="WHOC01000030">
    <property type="protein sequence ID" value="NOU85546.1"/>
    <property type="molecule type" value="Genomic_DNA"/>
</dbReference>
<organism evidence="2 3">
    <name type="scientific">Paenibacillus germinis</name>
    <dbReference type="NCBI Taxonomy" id="2654979"/>
    <lineage>
        <taxon>Bacteria</taxon>
        <taxon>Bacillati</taxon>
        <taxon>Bacillota</taxon>
        <taxon>Bacilli</taxon>
        <taxon>Bacillales</taxon>
        <taxon>Paenibacillaceae</taxon>
        <taxon>Paenibacillus</taxon>
    </lineage>
</organism>
<reference evidence="2 3" key="1">
    <citation type="submission" date="2019-10" db="EMBL/GenBank/DDBJ databases">
        <title>Description of Paenibacillus choica sp. nov.</title>
        <authorList>
            <person name="Carlier A."/>
            <person name="Qi S."/>
        </authorList>
    </citation>
    <scope>NUCLEOTIDE SEQUENCE [LARGE SCALE GENOMIC DNA]</scope>
    <source>
        <strain evidence="2 3">LMG 31460</strain>
    </source>
</reference>
<keyword evidence="3" id="KW-1185">Reference proteome</keyword>
<dbReference type="Pfam" id="PF00583">
    <property type="entry name" value="Acetyltransf_1"/>
    <property type="match status" value="1"/>
</dbReference>
<dbReference type="Proteomes" id="UP000658690">
    <property type="component" value="Unassembled WGS sequence"/>
</dbReference>
<proteinExistence type="predicted"/>
<accession>A0ABX1Z0J2</accession>
<dbReference type="Gene3D" id="3.40.630.30">
    <property type="match status" value="1"/>
</dbReference>
<comment type="caution">
    <text evidence="2">The sequence shown here is derived from an EMBL/GenBank/DDBJ whole genome shotgun (WGS) entry which is preliminary data.</text>
</comment>
<evidence type="ECO:0000313" key="2">
    <source>
        <dbReference type="EMBL" id="NOU85546.1"/>
    </source>
</evidence>
<gene>
    <name evidence="2" type="ORF">GC102_07105</name>
</gene>
<dbReference type="SUPFAM" id="SSF55729">
    <property type="entry name" value="Acyl-CoA N-acyltransferases (Nat)"/>
    <property type="match status" value="1"/>
</dbReference>
<dbReference type="RefSeq" id="WP_171688873.1">
    <property type="nucleotide sequence ID" value="NZ_WHOC01000030.1"/>
</dbReference>
<dbReference type="PROSITE" id="PS51186">
    <property type="entry name" value="GNAT"/>
    <property type="match status" value="1"/>
</dbReference>
<evidence type="ECO:0000313" key="3">
    <source>
        <dbReference type="Proteomes" id="UP000658690"/>
    </source>
</evidence>
<evidence type="ECO:0000259" key="1">
    <source>
        <dbReference type="PROSITE" id="PS51186"/>
    </source>
</evidence>
<dbReference type="InterPro" id="IPR016181">
    <property type="entry name" value="Acyl_CoA_acyltransferase"/>
</dbReference>
<dbReference type="InterPro" id="IPR000182">
    <property type="entry name" value="GNAT_dom"/>
</dbReference>
<dbReference type="CDD" id="cd04301">
    <property type="entry name" value="NAT_SF"/>
    <property type="match status" value="1"/>
</dbReference>
<sequence length="157" mass="17513">MDTGIRASEAHGITFRTFEHFSLEDDMERLYQVVKQLSGDTPDSQGALDFPFETFAAMVRRMDSRCIFIAMAGEAIVGITCLVPQGNEMYTLFTGVVKEYRGKGIAHALKLISIRFAQANGVKQLRTNNHSTNAPMLAVNHKLGYESQPGNWILKRS</sequence>